<keyword evidence="3" id="KW-0479">Metal-binding</keyword>
<keyword evidence="11" id="KW-1185">Reference proteome</keyword>
<dbReference type="PROSITE" id="PS50158">
    <property type="entry name" value="ZF_CCHC"/>
    <property type="match status" value="1"/>
</dbReference>
<keyword evidence="4 7" id="KW-0863">Zinc-finger</keyword>
<evidence type="ECO:0000256" key="2">
    <source>
        <dbReference type="ARBA" id="ARBA00007497"/>
    </source>
</evidence>
<dbReference type="Pfam" id="PF04046">
    <property type="entry name" value="PSP"/>
    <property type="match status" value="1"/>
</dbReference>
<dbReference type="PANTHER" id="PTHR13316">
    <property type="entry name" value="ZINC FINGER, CCHC DOMAIN CONTAINING 8"/>
    <property type="match status" value="1"/>
</dbReference>
<dbReference type="SMART" id="SM00581">
    <property type="entry name" value="PSP"/>
    <property type="match status" value="1"/>
</dbReference>
<feature type="region of interest" description="Disordered" evidence="8">
    <location>
        <begin position="364"/>
        <end position="400"/>
    </location>
</feature>
<evidence type="ECO:0000259" key="9">
    <source>
        <dbReference type="PROSITE" id="PS50158"/>
    </source>
</evidence>
<comment type="subcellular location">
    <subcellularLocation>
        <location evidence="1">Nucleus</location>
        <location evidence="1">Nucleoplasm</location>
    </subcellularLocation>
</comment>
<evidence type="ECO:0000313" key="11">
    <source>
        <dbReference type="Proteomes" id="UP001642487"/>
    </source>
</evidence>
<evidence type="ECO:0000256" key="1">
    <source>
        <dbReference type="ARBA" id="ARBA00004642"/>
    </source>
</evidence>
<reference evidence="10 11" key="1">
    <citation type="submission" date="2024-03" db="EMBL/GenBank/DDBJ databases">
        <authorList>
            <person name="Gkanogiannis A."/>
            <person name="Becerra Lopez-Lavalle L."/>
        </authorList>
    </citation>
    <scope>NUCLEOTIDE SEQUENCE [LARGE SCALE GENOMIC DNA]</scope>
</reference>
<dbReference type="InterPro" id="IPR006568">
    <property type="entry name" value="PSP_pro-rich"/>
</dbReference>
<name>A0ABP0Z6S4_9ROSI</name>
<feature type="compositionally biased region" description="Basic and acidic residues" evidence="8">
    <location>
        <begin position="516"/>
        <end position="539"/>
    </location>
</feature>
<dbReference type="InterPro" id="IPR052115">
    <property type="entry name" value="NEXT_complex_subunit_ZCCHC8"/>
</dbReference>
<protein>
    <recommendedName>
        <fullName evidence="9">CCHC-type domain-containing protein</fullName>
    </recommendedName>
</protein>
<evidence type="ECO:0000256" key="5">
    <source>
        <dbReference type="ARBA" id="ARBA00022833"/>
    </source>
</evidence>
<evidence type="ECO:0000256" key="3">
    <source>
        <dbReference type="ARBA" id="ARBA00022723"/>
    </source>
</evidence>
<dbReference type="PANTHER" id="PTHR13316:SF0">
    <property type="entry name" value="ZINC FINGER CCHC DOMAIN-CONTAINING PROTEIN 8"/>
    <property type="match status" value="1"/>
</dbReference>
<dbReference type="EMBL" id="OZ021741">
    <property type="protein sequence ID" value="CAK9326347.1"/>
    <property type="molecule type" value="Genomic_DNA"/>
</dbReference>
<feature type="compositionally biased region" description="Polar residues" evidence="8">
    <location>
        <begin position="561"/>
        <end position="576"/>
    </location>
</feature>
<feature type="domain" description="CCHC-type" evidence="9">
    <location>
        <begin position="341"/>
        <end position="357"/>
    </location>
</feature>
<keyword evidence="6" id="KW-0539">Nucleus</keyword>
<evidence type="ECO:0000256" key="4">
    <source>
        <dbReference type="ARBA" id="ARBA00022771"/>
    </source>
</evidence>
<feature type="region of interest" description="Disordered" evidence="8">
    <location>
        <begin position="1"/>
        <end position="39"/>
    </location>
</feature>
<comment type="similarity">
    <text evidence="2">Belongs to the ZCCHC8 family.</text>
</comment>
<gene>
    <name evidence="10" type="ORF">CITCOLO1_LOCUS18689</name>
</gene>
<feature type="region of interest" description="Disordered" evidence="8">
    <location>
        <begin position="516"/>
        <end position="614"/>
    </location>
</feature>
<proteinExistence type="inferred from homology"/>
<feature type="compositionally biased region" description="Basic and acidic residues" evidence="8">
    <location>
        <begin position="581"/>
        <end position="597"/>
    </location>
</feature>
<keyword evidence="5" id="KW-0862">Zinc</keyword>
<evidence type="ECO:0000313" key="10">
    <source>
        <dbReference type="EMBL" id="CAK9326347.1"/>
    </source>
</evidence>
<dbReference type="Proteomes" id="UP001642487">
    <property type="component" value="Chromosome 7"/>
</dbReference>
<feature type="compositionally biased region" description="Low complexity" evidence="8">
    <location>
        <begin position="598"/>
        <end position="614"/>
    </location>
</feature>
<sequence>MGTEDFIALPASGDSGNETESNESLSFNGTREAYSQSSVLKCKDDDASIEKVGLADDVQLEDMRSIPQSDLIDETQRSDSDMEIEDLNNLPDFSKTRSRSENNKIPSEAEYLPVNSADENILPSSVPLQQNELHTRYEDICHVESRNFQKDLVDNSSFSKTGGQLTVTNGVSIEFNGLNSVVPIENGLAASHHHGGPSKIHKSDAISGLKRPRMAMDEQQPSVHVVYTSLTRHSKQKLDELLKQWSEWHAHRGSLSHDDKDSENLESGEETFFPALCVGTKKTAAVTFWIDNQKSEQQQNFVPIDDNSVPLYDRGFTLGLTSANDSSNVEGGQKIIDDASRCFNCGSYNHSLKDCRKPRDNAAVNNARNKYKKHHSSGSRNSTRYYQNSRGGKYDDLRPGALDTETRQLLGLKELDPPPWLNRMRELGYPPGYLDPEDEDQPSGITIYADEKTDEQEDGEITEAEYRKPRKKMSVEFPGINAPIPENADERLWAAEPSSSGLPRNRSNQRLNHYTEYEGRGNDYHQQRWSRDYRDDRPPGVDSVKSPPMFTPRYGGHDFSYDSQTSRGNLSTSRSPNLGRPHSDRGRRSPLLDDDYSRYGSSYSSSLFSPPRRR</sequence>
<feature type="compositionally biased region" description="Polar residues" evidence="8">
    <location>
        <begin position="378"/>
        <end position="390"/>
    </location>
</feature>
<organism evidence="10 11">
    <name type="scientific">Citrullus colocynthis</name>
    <name type="common">colocynth</name>
    <dbReference type="NCBI Taxonomy" id="252529"/>
    <lineage>
        <taxon>Eukaryota</taxon>
        <taxon>Viridiplantae</taxon>
        <taxon>Streptophyta</taxon>
        <taxon>Embryophyta</taxon>
        <taxon>Tracheophyta</taxon>
        <taxon>Spermatophyta</taxon>
        <taxon>Magnoliopsida</taxon>
        <taxon>eudicotyledons</taxon>
        <taxon>Gunneridae</taxon>
        <taxon>Pentapetalae</taxon>
        <taxon>rosids</taxon>
        <taxon>fabids</taxon>
        <taxon>Cucurbitales</taxon>
        <taxon>Cucurbitaceae</taxon>
        <taxon>Benincaseae</taxon>
        <taxon>Citrullus</taxon>
    </lineage>
</organism>
<accession>A0ABP0Z6S4</accession>
<evidence type="ECO:0000256" key="6">
    <source>
        <dbReference type="ARBA" id="ARBA00023242"/>
    </source>
</evidence>
<feature type="compositionally biased region" description="Polar residues" evidence="8">
    <location>
        <begin position="14"/>
        <end position="39"/>
    </location>
</feature>
<feature type="region of interest" description="Disordered" evidence="8">
    <location>
        <begin position="56"/>
        <end position="105"/>
    </location>
</feature>
<evidence type="ECO:0000256" key="7">
    <source>
        <dbReference type="PROSITE-ProRule" id="PRU00047"/>
    </source>
</evidence>
<dbReference type="InterPro" id="IPR001878">
    <property type="entry name" value="Znf_CCHC"/>
</dbReference>
<evidence type="ECO:0000256" key="8">
    <source>
        <dbReference type="SAM" id="MobiDB-lite"/>
    </source>
</evidence>